<dbReference type="AlphaFoldDB" id="A0A6A6VR79"/>
<evidence type="ECO:0000256" key="3">
    <source>
        <dbReference type="ARBA" id="ARBA00012729"/>
    </source>
</evidence>
<dbReference type="GO" id="GO:0000272">
    <property type="term" value="P:polysaccharide catabolic process"/>
    <property type="evidence" value="ECO:0007669"/>
    <property type="project" value="UniProtKB-KW"/>
</dbReference>
<dbReference type="PANTHER" id="PTHR11177">
    <property type="entry name" value="CHITINASE"/>
    <property type="match status" value="1"/>
</dbReference>
<evidence type="ECO:0000256" key="5">
    <source>
        <dbReference type="ARBA" id="ARBA00023024"/>
    </source>
</evidence>
<feature type="signal peptide" evidence="11">
    <location>
        <begin position="1"/>
        <end position="31"/>
    </location>
</feature>
<dbReference type="InterPro" id="IPR050314">
    <property type="entry name" value="Glycosyl_Hydrlase_18"/>
</dbReference>
<evidence type="ECO:0000313" key="14">
    <source>
        <dbReference type="Proteomes" id="UP000799440"/>
    </source>
</evidence>
<dbReference type="Gene3D" id="3.10.50.10">
    <property type="match status" value="1"/>
</dbReference>
<keyword evidence="11" id="KW-0732">Signal</keyword>
<keyword evidence="4 10" id="KW-0378">Hydrolase</keyword>
<name>A0A6A6VR79_9PLEO</name>
<dbReference type="PROSITE" id="PS01095">
    <property type="entry name" value="GH18_1"/>
    <property type="match status" value="1"/>
</dbReference>
<dbReference type="SMART" id="SM00636">
    <property type="entry name" value="Glyco_18"/>
    <property type="match status" value="1"/>
</dbReference>
<feature type="domain" description="GH18" evidence="12">
    <location>
        <begin position="49"/>
        <end position="412"/>
    </location>
</feature>
<dbReference type="SUPFAM" id="SSF51445">
    <property type="entry name" value="(Trans)glycosidases"/>
    <property type="match status" value="1"/>
</dbReference>
<dbReference type="GO" id="GO:0008843">
    <property type="term" value="F:endochitinase activity"/>
    <property type="evidence" value="ECO:0007669"/>
    <property type="project" value="UniProtKB-EC"/>
</dbReference>
<evidence type="ECO:0000256" key="8">
    <source>
        <dbReference type="ARBA" id="ARBA00023295"/>
    </source>
</evidence>
<keyword evidence="7" id="KW-0119">Carbohydrate metabolism</keyword>
<dbReference type="Proteomes" id="UP000799440">
    <property type="component" value="Unassembled WGS sequence"/>
</dbReference>
<dbReference type="InterPro" id="IPR017853">
    <property type="entry name" value="GH"/>
</dbReference>
<comment type="catalytic activity">
    <reaction evidence="1">
        <text>Random endo-hydrolysis of N-acetyl-beta-D-glucosaminide (1-&gt;4)-beta-linkages in chitin and chitodextrins.</text>
        <dbReference type="EC" id="3.2.1.14"/>
    </reaction>
</comment>
<keyword evidence="9" id="KW-0624">Polysaccharide degradation</keyword>
<dbReference type="FunFam" id="3.10.50.10:FF:000005">
    <property type="entry name" value="Endochitinase B1"/>
    <property type="match status" value="1"/>
</dbReference>
<dbReference type="InterPro" id="IPR001223">
    <property type="entry name" value="Glyco_hydro18_cat"/>
</dbReference>
<dbReference type="SUPFAM" id="SSF54556">
    <property type="entry name" value="Chitinase insertion domain"/>
    <property type="match status" value="1"/>
</dbReference>
<dbReference type="PANTHER" id="PTHR11177:SF317">
    <property type="entry name" value="CHITINASE 12-RELATED"/>
    <property type="match status" value="1"/>
</dbReference>
<dbReference type="InterPro" id="IPR011583">
    <property type="entry name" value="Chitinase_II/V-like_cat"/>
</dbReference>
<evidence type="ECO:0000256" key="4">
    <source>
        <dbReference type="ARBA" id="ARBA00022801"/>
    </source>
</evidence>
<evidence type="ECO:0000256" key="2">
    <source>
        <dbReference type="ARBA" id="ARBA00008682"/>
    </source>
</evidence>
<gene>
    <name evidence="13" type="ORF">M011DRAFT_414625</name>
</gene>
<evidence type="ECO:0000256" key="11">
    <source>
        <dbReference type="SAM" id="SignalP"/>
    </source>
</evidence>
<dbReference type="Pfam" id="PF00704">
    <property type="entry name" value="Glyco_hydro_18"/>
    <property type="match status" value="1"/>
</dbReference>
<dbReference type="CDD" id="cd06548">
    <property type="entry name" value="GH18_chitinase"/>
    <property type="match status" value="1"/>
</dbReference>
<organism evidence="13 14">
    <name type="scientific">Sporormia fimetaria CBS 119925</name>
    <dbReference type="NCBI Taxonomy" id="1340428"/>
    <lineage>
        <taxon>Eukaryota</taxon>
        <taxon>Fungi</taxon>
        <taxon>Dikarya</taxon>
        <taxon>Ascomycota</taxon>
        <taxon>Pezizomycotina</taxon>
        <taxon>Dothideomycetes</taxon>
        <taxon>Pleosporomycetidae</taxon>
        <taxon>Pleosporales</taxon>
        <taxon>Sporormiaceae</taxon>
        <taxon>Sporormia</taxon>
    </lineage>
</organism>
<keyword evidence="5" id="KW-0146">Chitin degradation</keyword>
<keyword evidence="14" id="KW-1185">Reference proteome</keyword>
<dbReference type="GO" id="GO:0008061">
    <property type="term" value="F:chitin binding"/>
    <property type="evidence" value="ECO:0007669"/>
    <property type="project" value="InterPro"/>
</dbReference>
<dbReference type="PROSITE" id="PS51910">
    <property type="entry name" value="GH18_2"/>
    <property type="match status" value="1"/>
</dbReference>
<evidence type="ECO:0000259" key="12">
    <source>
        <dbReference type="PROSITE" id="PS51910"/>
    </source>
</evidence>
<dbReference type="GO" id="GO:0006032">
    <property type="term" value="P:chitin catabolic process"/>
    <property type="evidence" value="ECO:0007669"/>
    <property type="project" value="UniProtKB-KW"/>
</dbReference>
<evidence type="ECO:0000256" key="6">
    <source>
        <dbReference type="ARBA" id="ARBA00023180"/>
    </source>
</evidence>
<protein>
    <recommendedName>
        <fullName evidence="3">chitinase</fullName>
        <ecNumber evidence="3">3.2.1.14</ecNumber>
    </recommendedName>
</protein>
<sequence>MILQRVKGFTQQLLNMRFLTSISFILSVASAAALPKPMDEITERAATGYRNVAYFVNWAIYGRQFNPQDMPAQELTHVLYAFANVRSDGEVYLSDTWSDTDKHYPTDSWNDVGNNVYGCIKQLFLLKQRNRKLKVLLSIGGWTYSANFPQPASTAAGRARFASTAVDLVKNLGLDGLDVDWEYPANEQQANDYVSLLAETRRALDAYSAQYANGYHFQLTVASPAGPQHYQKMKLAEMDRYLDFWNLMAYDYSGSWDTLAGHNANWDASSSNPSSTPFNTKQAIAYYTANGVAANKIVVGMPLYGRSFANTDGPGKPFSGTGQGTWETGVYDYKALPLPGSTVITDNQITASYSYDASQRFMVSFDTPDIIRKKTEFIRKQGLGGGMWWESSADKKGSDSLISTFVNSAGGIGALDQSANALDFPASKYDNLRAKFPSG</sequence>
<comment type="similarity">
    <text evidence="2">Belongs to the glycosyl hydrolase 18 family. Chitinase class V subfamily.</text>
</comment>
<evidence type="ECO:0000256" key="1">
    <source>
        <dbReference type="ARBA" id="ARBA00000822"/>
    </source>
</evidence>
<feature type="chain" id="PRO_5025409276" description="chitinase" evidence="11">
    <location>
        <begin position="32"/>
        <end position="439"/>
    </location>
</feature>
<dbReference type="InterPro" id="IPR029070">
    <property type="entry name" value="Chitinase_insertion_sf"/>
</dbReference>
<dbReference type="EC" id="3.2.1.14" evidence="3"/>
<accession>A0A6A6VR79</accession>
<dbReference type="Gene3D" id="3.20.20.80">
    <property type="entry name" value="Glycosidases"/>
    <property type="match status" value="1"/>
</dbReference>
<dbReference type="OrthoDB" id="76388at2759"/>
<dbReference type="FunFam" id="3.20.20.80:FF:000095">
    <property type="entry name" value="Endochitinase B1"/>
    <property type="match status" value="1"/>
</dbReference>
<evidence type="ECO:0000313" key="13">
    <source>
        <dbReference type="EMBL" id="KAF2751771.1"/>
    </source>
</evidence>
<keyword evidence="8 10" id="KW-0326">Glycosidase</keyword>
<dbReference type="InterPro" id="IPR001579">
    <property type="entry name" value="Glyco_hydro_18_chit_AS"/>
</dbReference>
<dbReference type="EMBL" id="MU006561">
    <property type="protein sequence ID" value="KAF2751771.1"/>
    <property type="molecule type" value="Genomic_DNA"/>
</dbReference>
<evidence type="ECO:0000256" key="9">
    <source>
        <dbReference type="ARBA" id="ARBA00023326"/>
    </source>
</evidence>
<dbReference type="GO" id="GO:0005576">
    <property type="term" value="C:extracellular region"/>
    <property type="evidence" value="ECO:0007669"/>
    <property type="project" value="TreeGrafter"/>
</dbReference>
<keyword evidence="6" id="KW-0325">Glycoprotein</keyword>
<reference evidence="13" key="1">
    <citation type="journal article" date="2020" name="Stud. Mycol.">
        <title>101 Dothideomycetes genomes: a test case for predicting lifestyles and emergence of pathogens.</title>
        <authorList>
            <person name="Haridas S."/>
            <person name="Albert R."/>
            <person name="Binder M."/>
            <person name="Bloem J."/>
            <person name="Labutti K."/>
            <person name="Salamov A."/>
            <person name="Andreopoulos B."/>
            <person name="Baker S."/>
            <person name="Barry K."/>
            <person name="Bills G."/>
            <person name="Bluhm B."/>
            <person name="Cannon C."/>
            <person name="Castanera R."/>
            <person name="Culley D."/>
            <person name="Daum C."/>
            <person name="Ezra D."/>
            <person name="Gonzalez J."/>
            <person name="Henrissat B."/>
            <person name="Kuo A."/>
            <person name="Liang C."/>
            <person name="Lipzen A."/>
            <person name="Lutzoni F."/>
            <person name="Magnuson J."/>
            <person name="Mondo S."/>
            <person name="Nolan M."/>
            <person name="Ohm R."/>
            <person name="Pangilinan J."/>
            <person name="Park H.-J."/>
            <person name="Ramirez L."/>
            <person name="Alfaro M."/>
            <person name="Sun H."/>
            <person name="Tritt A."/>
            <person name="Yoshinaga Y."/>
            <person name="Zwiers L.-H."/>
            <person name="Turgeon B."/>
            <person name="Goodwin S."/>
            <person name="Spatafora J."/>
            <person name="Crous P."/>
            <person name="Grigoriev I."/>
        </authorList>
    </citation>
    <scope>NUCLEOTIDE SEQUENCE</scope>
    <source>
        <strain evidence="13">CBS 119925</strain>
    </source>
</reference>
<proteinExistence type="inferred from homology"/>
<evidence type="ECO:0000256" key="7">
    <source>
        <dbReference type="ARBA" id="ARBA00023277"/>
    </source>
</evidence>
<evidence type="ECO:0000256" key="10">
    <source>
        <dbReference type="RuleBase" id="RU000489"/>
    </source>
</evidence>